<dbReference type="EMBL" id="QSGO01000012">
    <property type="protein sequence ID" value="RHB33911.1"/>
    <property type="molecule type" value="Genomic_DNA"/>
</dbReference>
<dbReference type="SFLD" id="SFLDG01129">
    <property type="entry name" value="C1.5:_HAD__Beta-PGM__Phosphata"/>
    <property type="match status" value="1"/>
</dbReference>
<organism evidence="1 2">
    <name type="scientific">Bacteroides nordii</name>
    <dbReference type="NCBI Taxonomy" id="291645"/>
    <lineage>
        <taxon>Bacteria</taxon>
        <taxon>Pseudomonadati</taxon>
        <taxon>Bacteroidota</taxon>
        <taxon>Bacteroidia</taxon>
        <taxon>Bacteroidales</taxon>
        <taxon>Bacteroidaceae</taxon>
        <taxon>Bacteroides</taxon>
    </lineage>
</organism>
<accession>A0A413VK07</accession>
<dbReference type="InterPro" id="IPR023198">
    <property type="entry name" value="PGP-like_dom2"/>
</dbReference>
<sequence length="207" mass="23706">MVKSIVFDFGGVIADIDRDKAVQAFIKLGLKDAETRLDKYHQTGIFQELEEGKLTAEGFRDKLGELCRRELTMEETRQAWLGFFTGVDIRKLDYMLELRRSYHVYILSNTNPYVMSWACSPGFSSQGKPLTDYCDKLYLSYQVGCTKPEPEIFNYMLKDSGMLPSEILFVDDGASNIHIGKEFGLHTYQPENGMDWRKELSQLLAGL</sequence>
<dbReference type="InterPro" id="IPR006439">
    <property type="entry name" value="HAD-SF_hydro_IA"/>
</dbReference>
<dbReference type="NCBIfam" id="TIGR01509">
    <property type="entry name" value="HAD-SF-IA-v3"/>
    <property type="match status" value="1"/>
</dbReference>
<dbReference type="RefSeq" id="WP_025866737.1">
    <property type="nucleotide sequence ID" value="NZ_CABJFV010000012.1"/>
</dbReference>
<dbReference type="CDD" id="cd02603">
    <property type="entry name" value="HAD_sEH-N_like"/>
    <property type="match status" value="1"/>
</dbReference>
<dbReference type="Gene3D" id="3.40.50.1000">
    <property type="entry name" value="HAD superfamily/HAD-like"/>
    <property type="match status" value="1"/>
</dbReference>
<comment type="caution">
    <text evidence="1">The sequence shown here is derived from an EMBL/GenBank/DDBJ whole genome shotgun (WGS) entry which is preliminary data.</text>
</comment>
<gene>
    <name evidence="1" type="ORF">DW888_14695</name>
</gene>
<dbReference type="PANTHER" id="PTHR43611">
    <property type="entry name" value="ALPHA-D-GLUCOSE 1-PHOSPHATE PHOSPHATASE"/>
    <property type="match status" value="1"/>
</dbReference>
<dbReference type="PANTHER" id="PTHR43611:SF3">
    <property type="entry name" value="FLAVIN MONONUCLEOTIDE HYDROLASE 1, CHLOROPLATIC"/>
    <property type="match status" value="1"/>
</dbReference>
<dbReference type="SFLD" id="SFLDS00003">
    <property type="entry name" value="Haloacid_Dehalogenase"/>
    <property type="match status" value="1"/>
</dbReference>
<protein>
    <submittedName>
        <fullName evidence="1">HAD family phosphatase</fullName>
    </submittedName>
</protein>
<dbReference type="PRINTS" id="PR00413">
    <property type="entry name" value="HADHALOGNASE"/>
</dbReference>
<evidence type="ECO:0000313" key="1">
    <source>
        <dbReference type="EMBL" id="RHB33911.1"/>
    </source>
</evidence>
<dbReference type="Proteomes" id="UP000284379">
    <property type="component" value="Unassembled WGS sequence"/>
</dbReference>
<dbReference type="Pfam" id="PF00702">
    <property type="entry name" value="Hydrolase"/>
    <property type="match status" value="1"/>
</dbReference>
<dbReference type="InterPro" id="IPR023214">
    <property type="entry name" value="HAD_sf"/>
</dbReference>
<dbReference type="InterPro" id="IPR036412">
    <property type="entry name" value="HAD-like_sf"/>
</dbReference>
<dbReference type="Gene3D" id="1.10.150.240">
    <property type="entry name" value="Putative phosphatase, domain 2"/>
    <property type="match status" value="1"/>
</dbReference>
<proteinExistence type="predicted"/>
<dbReference type="GeneID" id="69503331"/>
<name>A0A413VK07_9BACE</name>
<evidence type="ECO:0000313" key="2">
    <source>
        <dbReference type="Proteomes" id="UP000284379"/>
    </source>
</evidence>
<dbReference type="SUPFAM" id="SSF56784">
    <property type="entry name" value="HAD-like"/>
    <property type="match status" value="1"/>
</dbReference>
<dbReference type="AlphaFoldDB" id="A0A413VK07"/>
<reference evidence="1 2" key="1">
    <citation type="submission" date="2018-08" db="EMBL/GenBank/DDBJ databases">
        <title>A genome reference for cultivated species of the human gut microbiota.</title>
        <authorList>
            <person name="Zou Y."/>
            <person name="Xue W."/>
            <person name="Luo G."/>
        </authorList>
    </citation>
    <scope>NUCLEOTIDE SEQUENCE [LARGE SCALE GENOMIC DNA]</scope>
    <source>
        <strain evidence="1 2">AM40-30BH</strain>
    </source>
</reference>